<evidence type="ECO:0000313" key="1">
    <source>
        <dbReference type="EMBL" id="ACS84828.1"/>
    </source>
</evidence>
<protein>
    <submittedName>
        <fullName evidence="1">Uncharacterized protein</fullName>
    </submittedName>
</protein>
<dbReference type="EMBL" id="CP001654">
    <property type="protein sequence ID" value="ACS84828.1"/>
    <property type="molecule type" value="Genomic_DNA"/>
</dbReference>
<keyword evidence="2" id="KW-1185">Reference proteome</keyword>
<evidence type="ECO:0000313" key="2">
    <source>
        <dbReference type="Proteomes" id="UP000002734"/>
    </source>
</evidence>
<accession>C6CBP3</accession>
<organism evidence="1 2">
    <name type="scientific">Musicola paradisiaca (strain Ech703)</name>
    <name type="common">Dickeya paradisiaca</name>
    <name type="synonym">Dickeya dadantii</name>
    <dbReference type="NCBI Taxonomy" id="579405"/>
    <lineage>
        <taxon>Bacteria</taxon>
        <taxon>Pseudomonadati</taxon>
        <taxon>Pseudomonadota</taxon>
        <taxon>Gammaproteobacteria</taxon>
        <taxon>Enterobacterales</taxon>
        <taxon>Pectobacteriaceae</taxon>
        <taxon>Musicola</taxon>
    </lineage>
</organism>
<dbReference type="Proteomes" id="UP000002734">
    <property type="component" value="Chromosome"/>
</dbReference>
<dbReference type="HOGENOM" id="CLU_2953002_0_0_6"/>
<sequence>MTTAPQKRRRRRVYRAVHEPYSDVLVRHAVIRFCYPRFSRPSTFVYTFRTSEHISDRCQ</sequence>
<dbReference type="AlphaFoldDB" id="C6CBP3"/>
<dbReference type="KEGG" id="dda:Dd703_1023"/>
<dbReference type="STRING" id="579405.Dd703_1023"/>
<reference evidence="1" key="1">
    <citation type="submission" date="2009-06" db="EMBL/GenBank/DDBJ databases">
        <title>Complete sequence of Dickeya dadantii Ech703.</title>
        <authorList>
            <consortium name="US DOE Joint Genome Institute"/>
            <person name="Lucas S."/>
            <person name="Copeland A."/>
            <person name="Lapidus A."/>
            <person name="Glavina del Rio T."/>
            <person name="Dalin E."/>
            <person name="Tice H."/>
            <person name="Bruce D."/>
            <person name="Goodwin L."/>
            <person name="Pitluck S."/>
            <person name="Chertkov O."/>
            <person name="Brettin T."/>
            <person name="Detter J.C."/>
            <person name="Han C."/>
            <person name="Larimer F."/>
            <person name="Land M."/>
            <person name="Hauser L."/>
            <person name="Kyrpides N."/>
            <person name="Mikhailova N."/>
            <person name="Balakrishnan V."/>
            <person name="Glasner J."/>
            <person name="Perna N.T."/>
        </authorList>
    </citation>
    <scope>NUCLEOTIDE SEQUENCE [LARGE SCALE GENOMIC DNA]</scope>
    <source>
        <strain evidence="1">Ech703</strain>
    </source>
</reference>
<proteinExistence type="predicted"/>
<name>C6CBP3_MUSP7</name>
<gene>
    <name evidence="1" type="ordered locus">Dd703_1023</name>
</gene>